<name>A0AAV2S8X7_MEGNR</name>
<proteinExistence type="predicted"/>
<dbReference type="GO" id="GO:0097539">
    <property type="term" value="C:ciliary transition fiber"/>
    <property type="evidence" value="ECO:0007669"/>
    <property type="project" value="TreeGrafter"/>
</dbReference>
<organism evidence="3 4">
    <name type="scientific">Meganyctiphanes norvegica</name>
    <name type="common">Northern krill</name>
    <name type="synonym">Thysanopoda norvegica</name>
    <dbReference type="NCBI Taxonomy" id="48144"/>
    <lineage>
        <taxon>Eukaryota</taxon>
        <taxon>Metazoa</taxon>
        <taxon>Ecdysozoa</taxon>
        <taxon>Arthropoda</taxon>
        <taxon>Crustacea</taxon>
        <taxon>Multicrustacea</taxon>
        <taxon>Malacostraca</taxon>
        <taxon>Eumalacostraca</taxon>
        <taxon>Eucarida</taxon>
        <taxon>Euphausiacea</taxon>
        <taxon>Euphausiidae</taxon>
        <taxon>Meganyctiphanes</taxon>
    </lineage>
</organism>
<evidence type="ECO:0000313" key="4">
    <source>
        <dbReference type="Proteomes" id="UP001497623"/>
    </source>
</evidence>
<dbReference type="GO" id="GO:0045202">
    <property type="term" value="C:synapse"/>
    <property type="evidence" value="ECO:0007669"/>
    <property type="project" value="GOC"/>
</dbReference>
<dbReference type="PANTHER" id="PTHR36170:SF1">
    <property type="entry name" value="CENTROSOMAL PROTEIN OF 89 KDA"/>
    <property type="match status" value="1"/>
</dbReference>
<dbReference type="PANTHER" id="PTHR36170">
    <property type="entry name" value="CENTROSOMAL PROTEIN OF 89 KDA"/>
    <property type="match status" value="1"/>
</dbReference>
<dbReference type="AlphaFoldDB" id="A0AAV2S8X7"/>
<dbReference type="GO" id="GO:0007005">
    <property type="term" value="P:mitochondrion organization"/>
    <property type="evidence" value="ECO:0007669"/>
    <property type="project" value="InterPro"/>
</dbReference>
<keyword evidence="4" id="KW-1185">Reference proteome</keyword>
<dbReference type="Proteomes" id="UP001497623">
    <property type="component" value="Unassembled WGS sequence"/>
</dbReference>
<keyword evidence="1" id="KW-0175">Coiled coil</keyword>
<accession>A0AAV2S8X7</accession>
<protein>
    <submittedName>
        <fullName evidence="3">Uncharacterized protein</fullName>
    </submittedName>
</protein>
<dbReference type="GO" id="GO:0005814">
    <property type="term" value="C:centriole"/>
    <property type="evidence" value="ECO:0007669"/>
    <property type="project" value="InterPro"/>
</dbReference>
<feature type="region of interest" description="Disordered" evidence="2">
    <location>
        <begin position="29"/>
        <end position="55"/>
    </location>
</feature>
<dbReference type="EMBL" id="CAXKWB010054019">
    <property type="protein sequence ID" value="CAL4175194.1"/>
    <property type="molecule type" value="Genomic_DNA"/>
</dbReference>
<dbReference type="GO" id="GO:0007268">
    <property type="term" value="P:chemical synaptic transmission"/>
    <property type="evidence" value="ECO:0007669"/>
    <property type="project" value="InterPro"/>
</dbReference>
<dbReference type="GO" id="GO:0060271">
    <property type="term" value="P:cilium assembly"/>
    <property type="evidence" value="ECO:0007669"/>
    <property type="project" value="InterPro"/>
</dbReference>
<feature type="coiled-coil region" evidence="1">
    <location>
        <begin position="230"/>
        <end position="310"/>
    </location>
</feature>
<feature type="coiled-coil region" evidence="1">
    <location>
        <begin position="69"/>
        <end position="128"/>
    </location>
</feature>
<evidence type="ECO:0000313" key="3">
    <source>
        <dbReference type="EMBL" id="CAL4175194.1"/>
    </source>
</evidence>
<reference evidence="3 4" key="1">
    <citation type="submission" date="2024-05" db="EMBL/GenBank/DDBJ databases">
        <authorList>
            <person name="Wallberg A."/>
        </authorList>
    </citation>
    <scope>NUCLEOTIDE SEQUENCE [LARGE SCALE GENOMIC DNA]</scope>
</reference>
<dbReference type="InterPro" id="IPR033545">
    <property type="entry name" value="CEP89"/>
</dbReference>
<gene>
    <name evidence="3" type="ORF">MNOR_LOCUS34626</name>
</gene>
<feature type="non-terminal residue" evidence="3">
    <location>
        <position position="380"/>
    </location>
</feature>
<comment type="caution">
    <text evidence="3">The sequence shown here is derived from an EMBL/GenBank/DDBJ whole genome shotgun (WGS) entry which is preliminary data.</text>
</comment>
<evidence type="ECO:0000256" key="2">
    <source>
        <dbReference type="SAM" id="MobiDB-lite"/>
    </source>
</evidence>
<sequence>MENSSAMLSRMEMLSEEYNKLSQYLMSQPRQTRQSNFQGSHQSELFNPQSETTATFQRSNEFSALQRQITELSNRLQKEYTDRNALEQKYKEKELINTQIISKLKQELRETNNDTEIIKEVIKRLNEQLNRYHIKYGPISSEGESYGGEQSRGQITRASLYKLRALLVAYDEVIKERDGALKSATEGLEKVMVKVDSVTKENEKLHTCLERLTVENPMKGDVAERVAADARILLEERELLMQEVQLVQQKRHQEAGQHQEEVSILRQELEESLSKTSVLSSELSHCREEFSQLEQQCKSMQEQLRNSVTKADHQLAIDECQRLFEHLRSAYNVESGVLKNKYHANKSEKQQLAKHLTDTSTLMQNLTAHVSGLKGSVRIN</sequence>
<evidence type="ECO:0000256" key="1">
    <source>
        <dbReference type="SAM" id="Coils"/>
    </source>
</evidence>